<dbReference type="EMBL" id="CAJNRD030001114">
    <property type="protein sequence ID" value="CAG5074124.1"/>
    <property type="molecule type" value="Genomic_DNA"/>
</dbReference>
<dbReference type="Proteomes" id="UP000786811">
    <property type="component" value="Unassembled WGS sequence"/>
</dbReference>
<protein>
    <submittedName>
        <fullName evidence="4">Similar to ANK2: Ankyrin-2 (Homo sapiens)</fullName>
    </submittedName>
</protein>
<sequence length="868" mass="99333">MANAETAARNREHFESLLILDNKNYKQVYEAIKTGELPKDVVVRVPPDYNYLLSCHDFGKIIASDDSTLRARQSLSIFHVSIGLDDQAMVDQLLALNVDLHATTKGVQAPLRFAIEGNKLTIVEKLIAAGVDVNGYGPDEYLPLTIAILDQRYEMAKLLIRHGAEINVTECRGALSPLCLAASIENGVNFMELLIKHGADVNLIVTQPNTRWITTPLMRACQTGTRKAIEFLINLPNIDITKVNNRNENCLFWSVYTPPAMGLELILSTNIDLNTRNIDNNLPLHYEPDFRLNNFLQNYTIKRHLIKLMVAGFYICQEYRDILKKDTETGPIQAECSKEVQLMMNTYESSINWSFFRILRTSQHLLSLRFKHIQVPAGKEEEWIEKFPIYGSMLAFHLKKALQRKMLLQQAEGTLFDLFYKLLPATFINDMFYYLTNYDLYQLIEKNYKQVCEAIKTGELSKDVVVTVPCYYYYLLNSHDFGKIVTLDDSNPADRRSLSILHVCIGLDDQAMVDKLLALKVNLQTTTEDVRAPLCFAVEGNKMTIVEKLIAAGADVNDNGLDEYLPLTLAILDQRYELTELLIRHGADVNVRECPGALSPLCLAASIENGVNFMELLIKHGADVNLEVTEPNTRRTTTPLMRACQTDARKAIEFLINLPNIDITKVNNRNENCLFLTVNAPHAVGLELILSTNIDVNTRNIDNNLPLHYESDFRLNNFLQNYTIKRHLIKLMVAGFYICQEYRDILKKDAETGQIQDECSKEVQSMMNTYESSINWSCFKIFRTSQHLLSLRFKYIHVPAGKEEVLIERFPIYGSMLAFHLKKALQRKMLLQQAEETLLDIFYKLLPATFIYDMLYYLRNSDLYQLIE</sequence>
<proteinExistence type="predicted"/>
<dbReference type="InterPro" id="IPR036770">
    <property type="entry name" value="Ankyrin_rpt-contain_sf"/>
</dbReference>
<dbReference type="Gene3D" id="1.25.40.20">
    <property type="entry name" value="Ankyrin repeat-containing domain"/>
    <property type="match status" value="2"/>
</dbReference>
<dbReference type="Pfam" id="PF12796">
    <property type="entry name" value="Ank_2"/>
    <property type="match status" value="4"/>
</dbReference>
<keyword evidence="5" id="KW-1185">Reference proteome</keyword>
<evidence type="ECO:0000313" key="4">
    <source>
        <dbReference type="EMBL" id="CAG5074124.1"/>
    </source>
</evidence>
<evidence type="ECO:0000256" key="3">
    <source>
        <dbReference type="PROSITE-ProRule" id="PRU00023"/>
    </source>
</evidence>
<feature type="repeat" description="ANK" evidence="3">
    <location>
        <begin position="139"/>
        <end position="171"/>
    </location>
</feature>
<gene>
    <name evidence="4" type="ORF">HICCMSTLAB_LOCUS896</name>
</gene>
<name>A0A8J2E9L1_COTCN</name>
<accession>A0A8J2E9L1</accession>
<dbReference type="PROSITE" id="PS50297">
    <property type="entry name" value="ANK_REP_REGION"/>
    <property type="match status" value="2"/>
</dbReference>
<comment type="caution">
    <text evidence="4">The sequence shown here is derived from an EMBL/GenBank/DDBJ whole genome shotgun (WGS) entry which is preliminary data.</text>
</comment>
<evidence type="ECO:0000313" key="5">
    <source>
        <dbReference type="Proteomes" id="UP000786811"/>
    </source>
</evidence>
<dbReference type="SUPFAM" id="SSF48403">
    <property type="entry name" value="Ankyrin repeat"/>
    <property type="match status" value="2"/>
</dbReference>
<organism evidence="4 5">
    <name type="scientific">Cotesia congregata</name>
    <name type="common">Parasitoid wasp</name>
    <name type="synonym">Apanteles congregatus</name>
    <dbReference type="NCBI Taxonomy" id="51543"/>
    <lineage>
        <taxon>Eukaryota</taxon>
        <taxon>Metazoa</taxon>
        <taxon>Ecdysozoa</taxon>
        <taxon>Arthropoda</taxon>
        <taxon>Hexapoda</taxon>
        <taxon>Insecta</taxon>
        <taxon>Pterygota</taxon>
        <taxon>Neoptera</taxon>
        <taxon>Endopterygota</taxon>
        <taxon>Hymenoptera</taxon>
        <taxon>Apocrita</taxon>
        <taxon>Ichneumonoidea</taxon>
        <taxon>Braconidae</taxon>
        <taxon>Microgastrinae</taxon>
        <taxon>Cotesia</taxon>
    </lineage>
</organism>
<evidence type="ECO:0000256" key="2">
    <source>
        <dbReference type="ARBA" id="ARBA00023043"/>
    </source>
</evidence>
<dbReference type="PANTHER" id="PTHR24198:SF165">
    <property type="entry name" value="ANKYRIN REPEAT-CONTAINING PROTEIN-RELATED"/>
    <property type="match status" value="1"/>
</dbReference>
<dbReference type="AlphaFoldDB" id="A0A8J2E9L1"/>
<reference evidence="4" key="1">
    <citation type="submission" date="2021-04" db="EMBL/GenBank/DDBJ databases">
        <authorList>
            <person name="Chebbi M.A.C M."/>
        </authorList>
    </citation>
    <scope>NUCLEOTIDE SEQUENCE</scope>
</reference>
<dbReference type="SMART" id="SM00248">
    <property type="entry name" value="ANK"/>
    <property type="match status" value="12"/>
</dbReference>
<feature type="repeat" description="ANK" evidence="3">
    <location>
        <begin position="562"/>
        <end position="594"/>
    </location>
</feature>
<dbReference type="OrthoDB" id="194358at2759"/>
<keyword evidence="1" id="KW-0677">Repeat</keyword>
<dbReference type="PROSITE" id="PS50088">
    <property type="entry name" value="ANK_REPEAT"/>
    <property type="match status" value="2"/>
</dbReference>
<keyword evidence="2 3" id="KW-0040">ANK repeat</keyword>
<dbReference type="PANTHER" id="PTHR24198">
    <property type="entry name" value="ANKYRIN REPEAT AND PROTEIN KINASE DOMAIN-CONTAINING PROTEIN"/>
    <property type="match status" value="1"/>
</dbReference>
<dbReference type="InterPro" id="IPR002110">
    <property type="entry name" value="Ankyrin_rpt"/>
</dbReference>
<evidence type="ECO:0000256" key="1">
    <source>
        <dbReference type="ARBA" id="ARBA00022737"/>
    </source>
</evidence>